<evidence type="ECO:0000256" key="2">
    <source>
        <dbReference type="SAM" id="Phobius"/>
    </source>
</evidence>
<dbReference type="PANTHER" id="PTHR35040:SF9">
    <property type="entry name" value="4-LIKE CELL SURFACE PROTEIN, PUTATIVE (AFU_ORTHOLOGUE AFUA_4G14080)-RELATED"/>
    <property type="match status" value="1"/>
</dbReference>
<dbReference type="SUPFAM" id="SSF49313">
    <property type="entry name" value="Cadherin-like"/>
    <property type="match status" value="1"/>
</dbReference>
<name>A0A372KNG3_9STRE</name>
<reference evidence="8" key="3">
    <citation type="submission" date="2018-08" db="EMBL/GenBank/DDBJ databases">
        <title>Streptococcus chenjunshii sp. nov., isolated from stools sample of the Tibetan antelope in the Qinghai-Tibet plateau, China.</title>
        <authorList>
            <person name="Tian Z."/>
        </authorList>
    </citation>
    <scope>NUCLEOTIDE SEQUENCE [LARGE SCALE GENOMIC DNA]</scope>
    <source>
        <strain evidence="8">Z15</strain>
    </source>
</reference>
<evidence type="ECO:0000256" key="1">
    <source>
        <dbReference type="SAM" id="MobiDB-lite"/>
    </source>
</evidence>
<keyword evidence="3" id="KW-0732">Signal</keyword>
<dbReference type="GO" id="GO:0016020">
    <property type="term" value="C:membrane"/>
    <property type="evidence" value="ECO:0007669"/>
    <property type="project" value="InterPro"/>
</dbReference>
<proteinExistence type="predicted"/>
<reference evidence="7 9" key="2">
    <citation type="submission" date="2018-08" db="EMBL/GenBank/DDBJ databases">
        <title>Draft genome of Streptococcus sp. nov. Z1.</title>
        <authorList>
            <person name="Tian Z."/>
        </authorList>
    </citation>
    <scope>NUCLEOTIDE SEQUENCE [LARGE SCALE GENOMIC DNA]</scope>
    <source>
        <strain evidence="7">Z1</strain>
        <strain evidence="9">Z1(2018)</strain>
    </source>
</reference>
<dbReference type="EMBL" id="QVQY01000005">
    <property type="protein sequence ID" value="RFU51503.1"/>
    <property type="molecule type" value="Genomic_DNA"/>
</dbReference>
<keyword evidence="2" id="KW-0472">Membrane</keyword>
<dbReference type="SUPFAM" id="SSF51126">
    <property type="entry name" value="Pectin lyase-like"/>
    <property type="match status" value="1"/>
</dbReference>
<keyword evidence="10" id="KW-1185">Reference proteome</keyword>
<dbReference type="SMART" id="SM00710">
    <property type="entry name" value="PbH1"/>
    <property type="match status" value="7"/>
</dbReference>
<dbReference type="InterPro" id="IPR024535">
    <property type="entry name" value="RHGA/B-epi-like_pectate_lyase"/>
</dbReference>
<reference evidence="6 10" key="1">
    <citation type="submission" date="2018-08" db="EMBL/GenBank/DDBJ databases">
        <title>Draft genome of Streptococcus sp .nov. Z2.</title>
        <authorList>
            <person name="Tian Z."/>
        </authorList>
    </citation>
    <scope>NUCLEOTIDE SEQUENCE [LARGE SCALE GENOMIC DNA]</scope>
    <source>
        <strain evidence="6 10">Z2</strain>
    </source>
</reference>
<dbReference type="OrthoDB" id="2157742at2"/>
<dbReference type="Gene3D" id="2.160.20.10">
    <property type="entry name" value="Single-stranded right-handed beta-helix, Pectin lyase-like"/>
    <property type="match status" value="1"/>
</dbReference>
<dbReference type="Proteomes" id="UP000262901">
    <property type="component" value="Unassembled WGS sequence"/>
</dbReference>
<keyword evidence="2" id="KW-0812">Transmembrane</keyword>
<feature type="chain" id="PRO_5044585509" description="Rhamnogalacturonase A/B/Epimerase-like pectate lyase domain-containing protein" evidence="3">
    <location>
        <begin position="31"/>
        <end position="1383"/>
    </location>
</feature>
<evidence type="ECO:0000256" key="3">
    <source>
        <dbReference type="SAM" id="SignalP"/>
    </source>
</evidence>
<dbReference type="Pfam" id="PF12708">
    <property type="entry name" value="Pect-lyase_RHGA_epim"/>
    <property type="match status" value="1"/>
</dbReference>
<reference evidence="5" key="4">
    <citation type="journal article" date="2019" name="Int. J. Syst. Evol. Microbiol.">
        <title>Streptococcus chenjunshii sp. nov. isolated from feces of Tibetan antelopes.</title>
        <authorList>
            <person name="Tian Z."/>
            <person name="Lu S."/>
            <person name="Jin D."/>
            <person name="Yang J."/>
            <person name="Pu J."/>
            <person name="Lai X.H."/>
            <person name="Bai X.N."/>
            <person name="Wu X.M."/>
            <person name="Li J."/>
            <person name="Wang S."/>
            <person name="Xu J."/>
        </authorList>
    </citation>
    <scope>NUCLEOTIDE SEQUENCE</scope>
    <source>
        <strain evidence="5">Z15</strain>
    </source>
</reference>
<evidence type="ECO:0000313" key="6">
    <source>
        <dbReference type="EMBL" id="RFU51503.1"/>
    </source>
</evidence>
<dbReference type="Proteomes" id="UP000264056">
    <property type="component" value="Unassembled WGS sequence"/>
</dbReference>
<keyword evidence="2" id="KW-1133">Transmembrane helix</keyword>
<dbReference type="InterPro" id="IPR021986">
    <property type="entry name" value="Spherulin4"/>
</dbReference>
<accession>A0A346NEZ3</accession>
<feature type="region of interest" description="Disordered" evidence="1">
    <location>
        <begin position="785"/>
        <end position="812"/>
    </location>
</feature>
<dbReference type="GO" id="GO:0005509">
    <property type="term" value="F:calcium ion binding"/>
    <property type="evidence" value="ECO:0007669"/>
    <property type="project" value="InterPro"/>
</dbReference>
<feature type="compositionally biased region" description="Acidic residues" evidence="1">
    <location>
        <begin position="795"/>
        <end position="806"/>
    </location>
</feature>
<accession>A0A372KNG3</accession>
<evidence type="ECO:0000313" key="5">
    <source>
        <dbReference type="EMBL" id="AXQ79588.1"/>
    </source>
</evidence>
<dbReference type="PANTHER" id="PTHR35040">
    <property type="match status" value="1"/>
</dbReference>
<gene>
    <name evidence="5" type="ORF">DDV21_011205</name>
    <name evidence="6" type="ORF">DDV22_03260</name>
    <name evidence="7" type="ORF">DDV23_03980</name>
</gene>
<feature type="transmembrane region" description="Helical" evidence="2">
    <location>
        <begin position="1352"/>
        <end position="1371"/>
    </location>
</feature>
<dbReference type="InterPro" id="IPR015919">
    <property type="entry name" value="Cadherin-like_sf"/>
</dbReference>
<evidence type="ECO:0000313" key="9">
    <source>
        <dbReference type="Proteomes" id="UP000262901"/>
    </source>
</evidence>
<feature type="domain" description="Rhamnogalacturonase A/B/Epimerase-like pectate lyase" evidence="4">
    <location>
        <begin position="157"/>
        <end position="410"/>
    </location>
</feature>
<dbReference type="EMBL" id="QVQZ01000006">
    <property type="protein sequence ID" value="RFU53516.1"/>
    <property type="molecule type" value="Genomic_DNA"/>
</dbReference>
<feature type="signal peptide" evidence="3">
    <location>
        <begin position="1"/>
        <end position="30"/>
    </location>
</feature>
<evidence type="ECO:0000313" key="7">
    <source>
        <dbReference type="EMBL" id="RFU53516.1"/>
    </source>
</evidence>
<sequence>MKVFIKNNKALIITVNMAVLLYLNSSTIFAETTDISSITTGTESSNMIQETISADGNNEHSANDSEAIILSKENNDGSTVTIENEQAVLEQNLPEINTSAVNNDTENYSEELQISETEADTSVNANNIGDIKTLAEVNITNSKLGAHVPASATDFVVNVKDSPYSAVGDGQTDDTAAIQKAIDTAAATGGGIVDIPAGTYLIDTVKYLIDPNQTYRGGLQLKSNVTLRMADDTVLQAIPNGEKAYALISIFNADNAHVIGGTMIGDRDTHTSQEGQTGYGVRIAHATNVVVENVTAKEFWGDGFFVSEGHSRIERGSENITFYRIVSDHNRRQGLSIVSGRNIKILNSEFSNADGTDPRAGIDIEPDRGTDQVSDVEIRDSVFTGNYYGLVVGNHWRGASIKNVTFVNNTLKDNKVDVNLVGLEGGLIADNTIYNDHSVNQYNPNDRLHYGIRLQNGTHIATQNVTVKDNTIYGGNVVDSTGSGSNTVENNAYKPAVYIRGIAHAGQTLTAQVYDGDYGEPNVHKAVLVPSSAISYQWFADGAPIDGATQSTYVPTDADSGKAITVQVQFTDKAGNAETALSAATQPVNYVNSAPTGIHLSPLVIHGDTYQAELAGNLKTTDPDANDTHTYTVSDSRFEIVHGDTLRLKEGQYLDYAGEKSVTLTITATDPFGASYSQTFTLEVVPSKNIAPQGITLSGDKLAEGQTGAIVGQLTTLDPNIGDTHTYTVSDARFEVTADGILKLKENEKVEYVNEDTITLQVIATDKANRIYTKTFVLQVQDDPSYPIIPQSDNENGDNTETEPCDASETATTTSIVFSRSDMGNYSEDPLIPYIGEWGATDPAYIEQAEIIKNKGGRKFLPYVNTVHGLVNYPEIAEELGITNAADYTKEFILNEIATAKKIYGDLMDGVFLDTFTSGLGNWWRPTVPWYKDLVDSIREIYGEDFFIVGNPGEKVSDEVLNLDVDVLITFEGTAEKYLTSDVHPDNMALAHADSSRLWHVVYNITKDNINDVLAKADSMNIDHLWLSDGEIINGPRRDGMPAQSPYKDVPSDWVIEAMIEWQNKKMPSGNDLENGSRYISPISYWNPDSLDYADRHRYENILKLTDRLGIVLMSHYEGLSWNMKDIATLRYQLSWSGFEDVDTDLSNYMYRIKVPTNVKVQSYTDIVWEDGLDGYFYAPAQIGNKALWLEYNGTDESTDPWTIEFDIVDKETKEPICNKIGSSITHNVAWIEYNNVDENTISDDTKATEDMAGNEDADKTIEEQLKPSIESSTSANVTVDTLLTEETQKSSSETVISAENKTTTQVASPKDALLIAAKNDSKKFTPTVSNGKLNEFEELPNTGDSEGKSSFLTTLIASLLLFFNYCIFIAKKVTTLFTKNQR</sequence>
<dbReference type="EMBL" id="CP031733">
    <property type="protein sequence ID" value="AXQ79588.1"/>
    <property type="molecule type" value="Genomic_DNA"/>
</dbReference>
<evidence type="ECO:0000313" key="10">
    <source>
        <dbReference type="Proteomes" id="UP000264056"/>
    </source>
</evidence>
<dbReference type="KEGG" id="schj:DDV21_011205"/>
<dbReference type="InterPro" id="IPR011050">
    <property type="entry name" value="Pectin_lyase_fold/virulence"/>
</dbReference>
<organism evidence="7 9">
    <name type="scientific">Streptococcus chenjunshii</name>
    <dbReference type="NCBI Taxonomy" id="2173853"/>
    <lineage>
        <taxon>Bacteria</taxon>
        <taxon>Bacillati</taxon>
        <taxon>Bacillota</taxon>
        <taxon>Bacilli</taxon>
        <taxon>Lactobacillales</taxon>
        <taxon>Streptococcaceae</taxon>
        <taxon>Streptococcus</taxon>
    </lineage>
</organism>
<dbReference type="InterPro" id="IPR013783">
    <property type="entry name" value="Ig-like_fold"/>
</dbReference>
<evidence type="ECO:0000259" key="4">
    <source>
        <dbReference type="Pfam" id="PF12708"/>
    </source>
</evidence>
<protein>
    <recommendedName>
        <fullName evidence="4">Rhamnogalacturonase A/B/Epimerase-like pectate lyase domain-containing protein</fullName>
    </recommendedName>
</protein>
<dbReference type="InterPro" id="IPR006626">
    <property type="entry name" value="PbH1"/>
</dbReference>
<dbReference type="RefSeq" id="WP_116877817.1">
    <property type="nucleotide sequence ID" value="NZ_CP031733.1"/>
</dbReference>
<evidence type="ECO:0000313" key="8">
    <source>
        <dbReference type="Proteomes" id="UP000246115"/>
    </source>
</evidence>
<dbReference type="Gene3D" id="2.60.40.10">
    <property type="entry name" value="Immunoglobulins"/>
    <property type="match status" value="1"/>
</dbReference>
<dbReference type="InterPro" id="IPR012334">
    <property type="entry name" value="Pectin_lyas_fold"/>
</dbReference>
<dbReference type="Proteomes" id="UP000246115">
    <property type="component" value="Chromosome"/>
</dbReference>